<gene>
    <name evidence="1" type="ORF">DERYTH_LOCUS12138</name>
</gene>
<dbReference type="EMBL" id="CAJVPY010007822">
    <property type="protein sequence ID" value="CAG8687313.1"/>
    <property type="molecule type" value="Genomic_DNA"/>
</dbReference>
<feature type="non-terminal residue" evidence="1">
    <location>
        <position position="40"/>
    </location>
</feature>
<keyword evidence="2" id="KW-1185">Reference proteome</keyword>
<dbReference type="Proteomes" id="UP000789405">
    <property type="component" value="Unassembled WGS sequence"/>
</dbReference>
<comment type="caution">
    <text evidence="1">The sequence shown here is derived from an EMBL/GenBank/DDBJ whole genome shotgun (WGS) entry which is preliminary data.</text>
</comment>
<protein>
    <submittedName>
        <fullName evidence="1">24775_t:CDS:1</fullName>
    </submittedName>
</protein>
<evidence type="ECO:0000313" key="2">
    <source>
        <dbReference type="Proteomes" id="UP000789405"/>
    </source>
</evidence>
<sequence>KDHQLDFSNKICSDEDIFLTETTYPNEESVQQNNPDSNKS</sequence>
<accession>A0A9N9HHA1</accession>
<proteinExistence type="predicted"/>
<dbReference type="AlphaFoldDB" id="A0A9N9HHA1"/>
<organism evidence="1 2">
    <name type="scientific">Dentiscutata erythropus</name>
    <dbReference type="NCBI Taxonomy" id="1348616"/>
    <lineage>
        <taxon>Eukaryota</taxon>
        <taxon>Fungi</taxon>
        <taxon>Fungi incertae sedis</taxon>
        <taxon>Mucoromycota</taxon>
        <taxon>Glomeromycotina</taxon>
        <taxon>Glomeromycetes</taxon>
        <taxon>Diversisporales</taxon>
        <taxon>Gigasporaceae</taxon>
        <taxon>Dentiscutata</taxon>
    </lineage>
</organism>
<evidence type="ECO:0000313" key="1">
    <source>
        <dbReference type="EMBL" id="CAG8687313.1"/>
    </source>
</evidence>
<reference evidence="1" key="1">
    <citation type="submission" date="2021-06" db="EMBL/GenBank/DDBJ databases">
        <authorList>
            <person name="Kallberg Y."/>
            <person name="Tangrot J."/>
            <person name="Rosling A."/>
        </authorList>
    </citation>
    <scope>NUCLEOTIDE SEQUENCE</scope>
    <source>
        <strain evidence="1">MA453B</strain>
    </source>
</reference>
<name>A0A9N9HHA1_9GLOM</name>